<dbReference type="AlphaFoldDB" id="A0A7I8DNF5"/>
<dbReference type="KEGG" id="acht:bsdcttw_29840"/>
<keyword evidence="1 2" id="KW-0238">DNA-binding</keyword>
<feature type="DNA-binding region" description="H-T-H motif" evidence="2">
    <location>
        <begin position="37"/>
        <end position="56"/>
    </location>
</feature>
<dbReference type="EMBL" id="AP023368">
    <property type="protein sequence ID" value="BCJ99943.1"/>
    <property type="molecule type" value="Genomic_DNA"/>
</dbReference>
<dbReference type="Proteomes" id="UP000515703">
    <property type="component" value="Chromosome"/>
</dbReference>
<dbReference type="SUPFAM" id="SSF46689">
    <property type="entry name" value="Homeodomain-like"/>
    <property type="match status" value="1"/>
</dbReference>
<dbReference type="PRINTS" id="PR00455">
    <property type="entry name" value="HTHTETR"/>
</dbReference>
<proteinExistence type="predicted"/>
<evidence type="ECO:0000259" key="3">
    <source>
        <dbReference type="PROSITE" id="PS50977"/>
    </source>
</evidence>
<evidence type="ECO:0000313" key="5">
    <source>
        <dbReference type="Proteomes" id="UP000515703"/>
    </source>
</evidence>
<dbReference type="PROSITE" id="PS50977">
    <property type="entry name" value="HTH_TETR_2"/>
    <property type="match status" value="1"/>
</dbReference>
<feature type="domain" description="HTH tetR-type" evidence="3">
    <location>
        <begin position="14"/>
        <end position="74"/>
    </location>
</feature>
<dbReference type="PROSITE" id="PS01081">
    <property type="entry name" value="HTH_TETR_1"/>
    <property type="match status" value="1"/>
</dbReference>
<dbReference type="GO" id="GO:0003677">
    <property type="term" value="F:DNA binding"/>
    <property type="evidence" value="ECO:0007669"/>
    <property type="project" value="UniProtKB-UniRule"/>
</dbReference>
<keyword evidence="5" id="KW-1185">Reference proteome</keyword>
<dbReference type="PANTHER" id="PTHR43479:SF11">
    <property type="entry name" value="ACREF_ENVCD OPERON REPRESSOR-RELATED"/>
    <property type="match status" value="1"/>
</dbReference>
<dbReference type="Pfam" id="PF00440">
    <property type="entry name" value="TetR_N"/>
    <property type="match status" value="1"/>
</dbReference>
<dbReference type="Gene3D" id="1.10.357.10">
    <property type="entry name" value="Tetracycline Repressor, domain 2"/>
    <property type="match status" value="1"/>
</dbReference>
<name>A0A7I8DNF5_9FIRM</name>
<evidence type="ECO:0000256" key="2">
    <source>
        <dbReference type="PROSITE-ProRule" id="PRU00335"/>
    </source>
</evidence>
<protein>
    <recommendedName>
        <fullName evidence="3">HTH tetR-type domain-containing protein</fullName>
    </recommendedName>
</protein>
<evidence type="ECO:0000256" key="1">
    <source>
        <dbReference type="ARBA" id="ARBA00023125"/>
    </source>
</evidence>
<dbReference type="InterPro" id="IPR050624">
    <property type="entry name" value="HTH-type_Tx_Regulator"/>
</dbReference>
<sequence>MDRKTRMPSQKRSIEKYENILKAAFTLFNERGYYNITTADIAKEAGVATGSIYSYFEDKKDIFIEIMKRINNKFFSPTHDFWTDKGTIELKDEESIKQIFKMFIKLMMEYHNFSKLFHDDMMALELLDEDIAVIRKENLKQREQNTRDVFEIIQIPFKNEEASKVFLHYCNLLIEDVCHEILYDKTIKDIDIYIEQTVDLLYKALQNLTEL</sequence>
<dbReference type="RefSeq" id="WP_185255662.1">
    <property type="nucleotide sequence ID" value="NZ_AP023368.1"/>
</dbReference>
<evidence type="ECO:0000313" key="4">
    <source>
        <dbReference type="EMBL" id="BCJ99943.1"/>
    </source>
</evidence>
<dbReference type="InterPro" id="IPR023772">
    <property type="entry name" value="DNA-bd_HTH_TetR-type_CS"/>
</dbReference>
<dbReference type="PANTHER" id="PTHR43479">
    <property type="entry name" value="ACREF/ENVCD OPERON REPRESSOR-RELATED"/>
    <property type="match status" value="1"/>
</dbReference>
<dbReference type="InterPro" id="IPR001647">
    <property type="entry name" value="HTH_TetR"/>
</dbReference>
<reference evidence="4 5" key="2">
    <citation type="submission" date="2020-08" db="EMBL/GenBank/DDBJ databases">
        <authorList>
            <person name="Ueki A."/>
            <person name="Tonouchi A."/>
        </authorList>
    </citation>
    <scope>NUCLEOTIDE SEQUENCE [LARGE SCALE GENOMIC DNA]</scope>
    <source>
        <strain evidence="4 5">CTTW</strain>
    </source>
</reference>
<dbReference type="Gene3D" id="1.10.10.60">
    <property type="entry name" value="Homeodomain-like"/>
    <property type="match status" value="1"/>
</dbReference>
<organism evidence="4 5">
    <name type="scientific">Anaerocolumna chitinilytica</name>
    <dbReference type="NCBI Taxonomy" id="1727145"/>
    <lineage>
        <taxon>Bacteria</taxon>
        <taxon>Bacillati</taxon>
        <taxon>Bacillota</taxon>
        <taxon>Clostridia</taxon>
        <taxon>Lachnospirales</taxon>
        <taxon>Lachnospiraceae</taxon>
        <taxon>Anaerocolumna</taxon>
    </lineage>
</organism>
<accession>A0A7I8DNF5</accession>
<gene>
    <name evidence="4" type="ORF">bsdcttw_29840</name>
</gene>
<dbReference type="InterPro" id="IPR009057">
    <property type="entry name" value="Homeodomain-like_sf"/>
</dbReference>
<reference evidence="4 5" key="1">
    <citation type="submission" date="2020-08" db="EMBL/GenBank/DDBJ databases">
        <title>Draft genome sequencing of an Anaerocolumna strain isolated from anoxic soil subjected to BSD treatment.</title>
        <authorList>
            <person name="Uek A."/>
            <person name="Tonouchi A."/>
        </authorList>
    </citation>
    <scope>NUCLEOTIDE SEQUENCE [LARGE SCALE GENOMIC DNA]</scope>
    <source>
        <strain evidence="4 5">CTTW</strain>
    </source>
</reference>